<feature type="transmembrane region" description="Helical" evidence="7">
    <location>
        <begin position="366"/>
        <end position="386"/>
    </location>
</feature>
<dbReference type="AlphaFoldDB" id="A0A4R4Q965"/>
<dbReference type="Proteomes" id="UP000295075">
    <property type="component" value="Unassembled WGS sequence"/>
</dbReference>
<dbReference type="Gene3D" id="1.20.1250.20">
    <property type="entry name" value="MFS general substrate transporter like domains"/>
    <property type="match status" value="1"/>
</dbReference>
<feature type="region of interest" description="Disordered" evidence="6">
    <location>
        <begin position="398"/>
        <end position="417"/>
    </location>
</feature>
<comment type="subcellular location">
    <subcellularLocation>
        <location evidence="1">Cell membrane</location>
        <topology evidence="1">Multi-pass membrane protein</topology>
    </subcellularLocation>
</comment>
<evidence type="ECO:0000256" key="7">
    <source>
        <dbReference type="SAM" id="Phobius"/>
    </source>
</evidence>
<feature type="transmembrane region" description="Helical" evidence="7">
    <location>
        <begin position="219"/>
        <end position="240"/>
    </location>
</feature>
<dbReference type="PRINTS" id="PR01988">
    <property type="entry name" value="EXPORTERBACE"/>
</dbReference>
<evidence type="ECO:0000256" key="1">
    <source>
        <dbReference type="ARBA" id="ARBA00004651"/>
    </source>
</evidence>
<comment type="caution">
    <text evidence="9">The sequence shown here is derived from an EMBL/GenBank/DDBJ whole genome shotgun (WGS) entry which is preliminary data.</text>
</comment>
<dbReference type="InterPro" id="IPR036259">
    <property type="entry name" value="MFS_trans_sf"/>
</dbReference>
<feature type="transmembrane region" description="Helical" evidence="7">
    <location>
        <begin position="74"/>
        <end position="93"/>
    </location>
</feature>
<reference evidence="9 10" key="1">
    <citation type="submission" date="2019-03" db="EMBL/GenBank/DDBJ databases">
        <title>Draft genome sequences of novel Actinobacteria.</title>
        <authorList>
            <person name="Sahin N."/>
            <person name="Ay H."/>
            <person name="Saygin H."/>
        </authorList>
    </citation>
    <scope>NUCLEOTIDE SEQUENCE [LARGE SCALE GENOMIC DNA]</scope>
    <source>
        <strain evidence="9 10">JCM 30547</strain>
    </source>
</reference>
<feature type="transmembrane region" description="Helical" evidence="7">
    <location>
        <begin position="278"/>
        <end position="297"/>
    </location>
</feature>
<sequence>MRAMFAQPAFRRLFAGMSTSMFGDSVMLLVLSMWVKSLTGSNAQAGLTFFWMVVPTFLAPLFGLYVDRLPPRRVLAWGSLASAIAVLPLTLVRDAGDVWIVWGVAFLYGISMIVLPAALNGLLKEIVSDEQLVSANSSLQTVKEGFRLIGPIIGAGLFAWIGGWAVALVDAASFLAAAIIIGSMTLPDRKPERAEGNWLHELSGGIKHLWSDRILRHTLVGLGLLLLVLGFTEASIYAIVDVFGKPVEFVSVIVTIQGIGALLGGLSATWWVRRIGEVGTFAVGALALAASLAVIAATESLPIFLFDVPLLGYAIPLIIVSFMTLIQRRTPLRLMGRVSTAAEVVMGSPQAISLALGAMLVSIISYHLIFGLMAIVITGAVVYLAVMLRGQLLRPVPAVQEPSPEGDRQAQPEHQQG</sequence>
<gene>
    <name evidence="9" type="ORF">E1261_09710</name>
</gene>
<evidence type="ECO:0000256" key="5">
    <source>
        <dbReference type="ARBA" id="ARBA00023136"/>
    </source>
</evidence>
<dbReference type="EMBL" id="SMKA01000028">
    <property type="protein sequence ID" value="TDC31901.1"/>
    <property type="molecule type" value="Genomic_DNA"/>
</dbReference>
<dbReference type="PANTHER" id="PTHR23513">
    <property type="entry name" value="INTEGRAL MEMBRANE EFFLUX PROTEIN-RELATED"/>
    <property type="match status" value="1"/>
</dbReference>
<dbReference type="Pfam" id="PF07690">
    <property type="entry name" value="MFS_1"/>
    <property type="match status" value="1"/>
</dbReference>
<evidence type="ECO:0000256" key="6">
    <source>
        <dbReference type="SAM" id="MobiDB-lite"/>
    </source>
</evidence>
<feature type="transmembrane region" description="Helical" evidence="7">
    <location>
        <begin position="99"/>
        <end position="123"/>
    </location>
</feature>
<evidence type="ECO:0000259" key="8">
    <source>
        <dbReference type="PROSITE" id="PS50850"/>
    </source>
</evidence>
<evidence type="ECO:0000313" key="9">
    <source>
        <dbReference type="EMBL" id="TDC31901.1"/>
    </source>
</evidence>
<organism evidence="9 10">
    <name type="scientific">Kribbella albertanoniae</name>
    <dbReference type="NCBI Taxonomy" id="1266829"/>
    <lineage>
        <taxon>Bacteria</taxon>
        <taxon>Bacillati</taxon>
        <taxon>Actinomycetota</taxon>
        <taxon>Actinomycetes</taxon>
        <taxon>Propionibacteriales</taxon>
        <taxon>Kribbellaceae</taxon>
        <taxon>Kribbella</taxon>
    </lineage>
</organism>
<name>A0A4R4Q965_9ACTN</name>
<feature type="transmembrane region" description="Helical" evidence="7">
    <location>
        <begin position="338"/>
        <end position="360"/>
    </location>
</feature>
<dbReference type="InterPro" id="IPR020846">
    <property type="entry name" value="MFS_dom"/>
</dbReference>
<evidence type="ECO:0000256" key="4">
    <source>
        <dbReference type="ARBA" id="ARBA00022989"/>
    </source>
</evidence>
<feature type="transmembrane region" description="Helical" evidence="7">
    <location>
        <begin position="303"/>
        <end position="326"/>
    </location>
</feature>
<dbReference type="OrthoDB" id="3460055at2"/>
<keyword evidence="5 7" id="KW-0472">Membrane</keyword>
<feature type="domain" description="Major facilitator superfamily (MFS) profile" evidence="8">
    <location>
        <begin position="4"/>
        <end position="391"/>
    </location>
</feature>
<evidence type="ECO:0000256" key="3">
    <source>
        <dbReference type="ARBA" id="ARBA00022692"/>
    </source>
</evidence>
<dbReference type="GO" id="GO:0022857">
    <property type="term" value="F:transmembrane transporter activity"/>
    <property type="evidence" value="ECO:0007669"/>
    <property type="project" value="InterPro"/>
</dbReference>
<dbReference type="PROSITE" id="PS50850">
    <property type="entry name" value="MFS"/>
    <property type="match status" value="1"/>
</dbReference>
<feature type="compositionally biased region" description="Basic and acidic residues" evidence="6">
    <location>
        <begin position="405"/>
        <end position="417"/>
    </location>
</feature>
<dbReference type="PANTHER" id="PTHR23513:SF6">
    <property type="entry name" value="MAJOR FACILITATOR SUPERFAMILY ASSOCIATED DOMAIN-CONTAINING PROTEIN"/>
    <property type="match status" value="1"/>
</dbReference>
<feature type="transmembrane region" description="Helical" evidence="7">
    <location>
        <begin position="144"/>
        <end position="161"/>
    </location>
</feature>
<keyword evidence="10" id="KW-1185">Reference proteome</keyword>
<keyword evidence="2" id="KW-1003">Cell membrane</keyword>
<evidence type="ECO:0000256" key="2">
    <source>
        <dbReference type="ARBA" id="ARBA00022475"/>
    </source>
</evidence>
<keyword evidence="3 7" id="KW-0812">Transmembrane</keyword>
<dbReference type="InterPro" id="IPR022324">
    <property type="entry name" value="Bacilysin_exporter_BacE_put"/>
</dbReference>
<dbReference type="RefSeq" id="WP_132404982.1">
    <property type="nucleotide sequence ID" value="NZ_SMKA01000028.1"/>
</dbReference>
<evidence type="ECO:0000313" key="10">
    <source>
        <dbReference type="Proteomes" id="UP000295075"/>
    </source>
</evidence>
<feature type="transmembrane region" description="Helical" evidence="7">
    <location>
        <begin position="47"/>
        <end position="67"/>
    </location>
</feature>
<feature type="transmembrane region" description="Helical" evidence="7">
    <location>
        <begin position="167"/>
        <end position="186"/>
    </location>
</feature>
<dbReference type="CDD" id="cd06173">
    <property type="entry name" value="MFS_MefA_like"/>
    <property type="match status" value="1"/>
</dbReference>
<protein>
    <submittedName>
        <fullName evidence="9">MFS transporter</fullName>
    </submittedName>
</protein>
<dbReference type="InterPro" id="IPR011701">
    <property type="entry name" value="MFS"/>
</dbReference>
<dbReference type="GO" id="GO:0005886">
    <property type="term" value="C:plasma membrane"/>
    <property type="evidence" value="ECO:0007669"/>
    <property type="project" value="UniProtKB-SubCell"/>
</dbReference>
<accession>A0A4R4Q965</accession>
<proteinExistence type="predicted"/>
<feature type="transmembrane region" description="Helical" evidence="7">
    <location>
        <begin position="12"/>
        <end position="35"/>
    </location>
</feature>
<keyword evidence="4 7" id="KW-1133">Transmembrane helix</keyword>
<dbReference type="SUPFAM" id="SSF103473">
    <property type="entry name" value="MFS general substrate transporter"/>
    <property type="match status" value="1"/>
</dbReference>
<feature type="transmembrane region" description="Helical" evidence="7">
    <location>
        <begin position="252"/>
        <end position="271"/>
    </location>
</feature>